<dbReference type="Proteomes" id="UP001162480">
    <property type="component" value="Chromosome 19"/>
</dbReference>
<dbReference type="InterPro" id="IPR052268">
    <property type="entry name" value="SAM_domain-containing_protein"/>
</dbReference>
<evidence type="ECO:0000313" key="4">
    <source>
        <dbReference type="Proteomes" id="UP001162480"/>
    </source>
</evidence>
<organism evidence="3 4">
    <name type="scientific">Octopus vulgaris</name>
    <name type="common">Common octopus</name>
    <dbReference type="NCBI Taxonomy" id="6645"/>
    <lineage>
        <taxon>Eukaryota</taxon>
        <taxon>Metazoa</taxon>
        <taxon>Spiralia</taxon>
        <taxon>Lophotrochozoa</taxon>
        <taxon>Mollusca</taxon>
        <taxon>Cephalopoda</taxon>
        <taxon>Coleoidea</taxon>
        <taxon>Octopodiformes</taxon>
        <taxon>Octopoda</taxon>
        <taxon>Incirrata</taxon>
        <taxon>Octopodidae</taxon>
        <taxon>Octopus</taxon>
    </lineage>
</organism>
<dbReference type="InterPro" id="IPR013761">
    <property type="entry name" value="SAM/pointed_sf"/>
</dbReference>
<dbReference type="SUPFAM" id="SSF47769">
    <property type="entry name" value="SAM/Pointed domain"/>
    <property type="match status" value="1"/>
</dbReference>
<proteinExistence type="predicted"/>
<dbReference type="PANTHER" id="PTHR20843:SF0">
    <property type="entry name" value="PROTEIN AVEUGLE"/>
    <property type="match status" value="1"/>
</dbReference>
<reference evidence="3" key="1">
    <citation type="submission" date="2023-08" db="EMBL/GenBank/DDBJ databases">
        <authorList>
            <person name="Alioto T."/>
            <person name="Alioto T."/>
            <person name="Gomez Garrido J."/>
        </authorList>
    </citation>
    <scope>NUCLEOTIDE SEQUENCE</scope>
</reference>
<evidence type="ECO:0000256" key="1">
    <source>
        <dbReference type="SAM" id="MobiDB-lite"/>
    </source>
</evidence>
<dbReference type="InterPro" id="IPR001660">
    <property type="entry name" value="SAM"/>
</dbReference>
<dbReference type="Gene3D" id="1.10.150.50">
    <property type="entry name" value="Transcription Factor, Ets-1"/>
    <property type="match status" value="1"/>
</dbReference>
<name>A0AA36BLN5_OCTVU</name>
<dbReference type="AlphaFoldDB" id="A0AA36BLN5"/>
<feature type="compositionally biased region" description="Basic and acidic residues" evidence="1">
    <location>
        <begin position="58"/>
        <end position="81"/>
    </location>
</feature>
<accession>A0AA36BLN5</accession>
<dbReference type="PANTHER" id="PTHR20843">
    <property type="entry name" value="STERILE ALPHA MOTIF DOMAIN CONTAINING PROTEIN 10"/>
    <property type="match status" value="1"/>
</dbReference>
<evidence type="ECO:0000259" key="2">
    <source>
        <dbReference type="PROSITE" id="PS50105"/>
    </source>
</evidence>
<dbReference type="Pfam" id="PF07647">
    <property type="entry name" value="SAM_2"/>
    <property type="match status" value="1"/>
</dbReference>
<sequence>MNAWREKDVRSRYKVKRNEITGAEKLKSKILKGPKSKPGFDELCAMDRTIANQPSVGDETKPEKEVEKTHRLNSDHNKEDREVETLVTSDDKVKDNSNVKKKRKPLYFWSTADVNKWLRKRCGCYCDMYENMFLDHEVTGRTLIRMNDIKLEKMGIADSNHRRELMQQILQQRLKHERVELKNANMRSSLLLPYHQNGRDGFEETKVTGLLEAPLPPY</sequence>
<protein>
    <submittedName>
        <fullName evidence="3">Alpha motif domain-containing 12</fullName>
    </submittedName>
</protein>
<evidence type="ECO:0000313" key="3">
    <source>
        <dbReference type="EMBL" id="CAI9736711.1"/>
    </source>
</evidence>
<dbReference type="GO" id="GO:0009898">
    <property type="term" value="C:cytoplasmic side of plasma membrane"/>
    <property type="evidence" value="ECO:0007669"/>
    <property type="project" value="TreeGrafter"/>
</dbReference>
<dbReference type="SMART" id="SM00454">
    <property type="entry name" value="SAM"/>
    <property type="match status" value="1"/>
</dbReference>
<feature type="domain" description="SAM" evidence="2">
    <location>
        <begin position="109"/>
        <end position="175"/>
    </location>
</feature>
<dbReference type="PROSITE" id="PS50105">
    <property type="entry name" value="SAM_DOMAIN"/>
    <property type="match status" value="1"/>
</dbReference>
<feature type="region of interest" description="Disordered" evidence="1">
    <location>
        <begin position="51"/>
        <end position="81"/>
    </location>
</feature>
<dbReference type="EMBL" id="OX597832">
    <property type="protein sequence ID" value="CAI9736711.1"/>
    <property type="molecule type" value="Genomic_DNA"/>
</dbReference>
<gene>
    <name evidence="3" type="ORF">OCTVUL_1B025257</name>
</gene>
<dbReference type="GO" id="GO:0007169">
    <property type="term" value="P:cell surface receptor protein tyrosine kinase signaling pathway"/>
    <property type="evidence" value="ECO:0007669"/>
    <property type="project" value="TreeGrafter"/>
</dbReference>
<keyword evidence="4" id="KW-1185">Reference proteome</keyword>